<dbReference type="GO" id="GO:0016002">
    <property type="term" value="F:sulfite reductase activity"/>
    <property type="evidence" value="ECO:0007669"/>
    <property type="project" value="TreeGrafter"/>
</dbReference>
<dbReference type="SUPFAM" id="SSF55124">
    <property type="entry name" value="Nitrite/Sulfite reductase N-terminal domain-like"/>
    <property type="match status" value="2"/>
</dbReference>
<evidence type="ECO:0000256" key="3">
    <source>
        <dbReference type="ARBA" id="ARBA00022485"/>
    </source>
</evidence>
<evidence type="ECO:0000313" key="10">
    <source>
        <dbReference type="EMBL" id="GGB95035.1"/>
    </source>
</evidence>
<comment type="caution">
    <text evidence="10">The sequence shown here is derived from an EMBL/GenBank/DDBJ whole genome shotgun (WGS) entry which is preliminary data.</text>
</comment>
<dbReference type="GO" id="GO:0000103">
    <property type="term" value="P:sulfate assimilation"/>
    <property type="evidence" value="ECO:0007669"/>
    <property type="project" value="TreeGrafter"/>
</dbReference>
<sequence length="564" mass="63811">MYRYDQYDHQIVKERIAQYRDQVRRRLSGELLEDEFRILRLQNGLYLQRHAYMLRIAVPYGLLSSAQMRMFAHIARTYDRGYGHFTTRQNIQFNWIKLEDSPEILEKLSTVEMHAIQTSGNCVRNTTSDQFAGVAADEIIDPRPYAEIIREWSTFHPEFAYLPRKFKIAINGAEQDRAATAVHDIGLHAVRNDKGEVGFRVLVGGGMGRTPILGSVICEFLPWQHLMTYIEAILRVYNQYGRRDNIYKARIKILVKAIGIDEYRRQVEEEWVHLKDGPGTLTQEELDRVAAYFTLPAYEKLPVSDATFELKKAEDKAFANWLKRNVQPHKVPGYAAVVLSLKKPGVPPGDATDVQLDFMADLADKYSFGELRVTHEQNVVLSDVRIADLYEVWEQAKAQGLATPNIGLLTDMICCPGGDFCSLANAKSIPIAQAIAERFENLDFQHDIGDIELNISGCINACGHHHVGNIGILGVDKDGSEWYQVSLGGAQGNESSVGRIIGPSFSAAQMPTVIERVLEVYVRERIEDERFIDTVRRLGVAPFKEHVYATPIKTEETTGEDAYA</sequence>
<reference evidence="10" key="2">
    <citation type="submission" date="2020-09" db="EMBL/GenBank/DDBJ databases">
        <authorList>
            <person name="Sun Q."/>
            <person name="Sedlacek I."/>
        </authorList>
    </citation>
    <scope>NUCLEOTIDE SEQUENCE</scope>
    <source>
        <strain evidence="10">CCM 7086</strain>
    </source>
</reference>
<dbReference type="SUPFAM" id="SSF56014">
    <property type="entry name" value="Nitrite and sulphite reductase 4Fe-4S domain-like"/>
    <property type="match status" value="2"/>
</dbReference>
<name>A0A8J2XY69_9BURK</name>
<dbReference type="InterPro" id="IPR036136">
    <property type="entry name" value="Nit/Sulf_reduc_fer-like_dom_sf"/>
</dbReference>
<dbReference type="GO" id="GO:0009337">
    <property type="term" value="C:sulfite reductase complex (NADPH)"/>
    <property type="evidence" value="ECO:0007669"/>
    <property type="project" value="TreeGrafter"/>
</dbReference>
<reference evidence="10" key="1">
    <citation type="journal article" date="2014" name="Int. J. Syst. Evol. Microbiol.">
        <title>Complete genome sequence of Corynebacterium casei LMG S-19264T (=DSM 44701T), isolated from a smear-ripened cheese.</title>
        <authorList>
            <consortium name="US DOE Joint Genome Institute (JGI-PGF)"/>
            <person name="Walter F."/>
            <person name="Albersmeier A."/>
            <person name="Kalinowski J."/>
            <person name="Ruckert C."/>
        </authorList>
    </citation>
    <scope>NUCLEOTIDE SEQUENCE</scope>
    <source>
        <strain evidence="10">CCM 7086</strain>
    </source>
</reference>
<dbReference type="InterPro" id="IPR045169">
    <property type="entry name" value="NO2/SO3_Rdtase_4Fe4S_prot"/>
</dbReference>
<dbReference type="Pfam" id="PF01077">
    <property type="entry name" value="NIR_SIR"/>
    <property type="match status" value="2"/>
</dbReference>
<protein>
    <submittedName>
        <fullName evidence="10">Sulfite reductase</fullName>
    </submittedName>
</protein>
<keyword evidence="3" id="KW-0004">4Fe-4S</keyword>
<organism evidence="10 11">
    <name type="scientific">Oxalicibacterium flavum</name>
    <dbReference type="NCBI Taxonomy" id="179467"/>
    <lineage>
        <taxon>Bacteria</taxon>
        <taxon>Pseudomonadati</taxon>
        <taxon>Pseudomonadota</taxon>
        <taxon>Betaproteobacteria</taxon>
        <taxon>Burkholderiales</taxon>
        <taxon>Oxalobacteraceae</taxon>
        <taxon>Oxalicibacterium</taxon>
    </lineage>
</organism>
<dbReference type="InterPro" id="IPR005117">
    <property type="entry name" value="NiRdtase/SiRdtase_haem-b_fer"/>
</dbReference>
<dbReference type="GO" id="GO:0020037">
    <property type="term" value="F:heme binding"/>
    <property type="evidence" value="ECO:0007669"/>
    <property type="project" value="InterPro"/>
</dbReference>
<dbReference type="GO" id="GO:0050311">
    <property type="term" value="F:sulfite reductase (ferredoxin) activity"/>
    <property type="evidence" value="ECO:0007669"/>
    <property type="project" value="TreeGrafter"/>
</dbReference>
<dbReference type="Gene3D" id="3.90.480.10">
    <property type="entry name" value="Sulfite Reductase Hemoprotein,Domain 2"/>
    <property type="match status" value="1"/>
</dbReference>
<keyword evidence="4" id="KW-0479">Metal-binding</keyword>
<keyword evidence="6" id="KW-0408">Iron</keyword>
<feature type="domain" description="Nitrite/Sulfite reductase ferredoxin-like" evidence="9">
    <location>
        <begin position="48"/>
        <end position="108"/>
    </location>
</feature>
<keyword evidence="11" id="KW-1185">Reference proteome</keyword>
<evidence type="ECO:0000256" key="6">
    <source>
        <dbReference type="ARBA" id="ARBA00023004"/>
    </source>
</evidence>
<dbReference type="Gene3D" id="3.30.413.10">
    <property type="entry name" value="Sulfite Reductase Hemoprotein, domain 1"/>
    <property type="match status" value="2"/>
</dbReference>
<evidence type="ECO:0000259" key="9">
    <source>
        <dbReference type="Pfam" id="PF03460"/>
    </source>
</evidence>
<dbReference type="PANTHER" id="PTHR11493">
    <property type="entry name" value="SULFITE REDUCTASE [NADPH] SUBUNIT BETA-RELATED"/>
    <property type="match status" value="1"/>
</dbReference>
<dbReference type="EMBL" id="BMCG01000001">
    <property type="protein sequence ID" value="GGB95035.1"/>
    <property type="molecule type" value="Genomic_DNA"/>
</dbReference>
<dbReference type="GO" id="GO:0051539">
    <property type="term" value="F:4 iron, 4 sulfur cluster binding"/>
    <property type="evidence" value="ECO:0007669"/>
    <property type="project" value="UniProtKB-KW"/>
</dbReference>
<evidence type="ECO:0000256" key="1">
    <source>
        <dbReference type="ARBA" id="ARBA00001929"/>
    </source>
</evidence>
<evidence type="ECO:0000256" key="2">
    <source>
        <dbReference type="ARBA" id="ARBA00001966"/>
    </source>
</evidence>
<dbReference type="AlphaFoldDB" id="A0A8J2XY69"/>
<proteinExistence type="predicted"/>
<feature type="domain" description="Nitrite/sulphite reductase 4Fe-4S" evidence="8">
    <location>
        <begin position="412"/>
        <end position="547"/>
    </location>
</feature>
<keyword evidence="7" id="KW-0411">Iron-sulfur</keyword>
<keyword evidence="5" id="KW-0560">Oxidoreductase</keyword>
<feature type="domain" description="Nitrite/Sulfite reductase ferredoxin-like" evidence="9">
    <location>
        <begin position="345"/>
        <end position="398"/>
    </location>
</feature>
<evidence type="ECO:0000256" key="5">
    <source>
        <dbReference type="ARBA" id="ARBA00023002"/>
    </source>
</evidence>
<comment type="cofactor">
    <cofactor evidence="1">
        <name>siroheme</name>
        <dbReference type="ChEBI" id="CHEBI:60052"/>
    </cofactor>
</comment>
<dbReference type="Pfam" id="PF03460">
    <property type="entry name" value="NIR_SIR_ferr"/>
    <property type="match status" value="2"/>
</dbReference>
<feature type="domain" description="Nitrite/sulphite reductase 4Fe-4S" evidence="8">
    <location>
        <begin position="119"/>
        <end position="273"/>
    </location>
</feature>
<gene>
    <name evidence="10" type="primary">cysI</name>
    <name evidence="10" type="ORF">GCM10007205_00350</name>
</gene>
<dbReference type="GO" id="GO:0046872">
    <property type="term" value="F:metal ion binding"/>
    <property type="evidence" value="ECO:0007669"/>
    <property type="project" value="UniProtKB-KW"/>
</dbReference>
<accession>A0A8J2XY69</accession>
<evidence type="ECO:0000259" key="8">
    <source>
        <dbReference type="Pfam" id="PF01077"/>
    </source>
</evidence>
<dbReference type="InterPro" id="IPR045854">
    <property type="entry name" value="NO2/SO3_Rdtase_4Fe4S_sf"/>
</dbReference>
<dbReference type="InterPro" id="IPR006067">
    <property type="entry name" value="NO2/SO3_Rdtase_4Fe4S_dom"/>
</dbReference>
<evidence type="ECO:0000256" key="7">
    <source>
        <dbReference type="ARBA" id="ARBA00023014"/>
    </source>
</evidence>
<dbReference type="PANTHER" id="PTHR11493:SF47">
    <property type="entry name" value="SULFITE REDUCTASE [NADPH] SUBUNIT BETA"/>
    <property type="match status" value="1"/>
</dbReference>
<dbReference type="RefSeq" id="WP_188394163.1">
    <property type="nucleotide sequence ID" value="NZ_BMCG01000001.1"/>
</dbReference>
<comment type="cofactor">
    <cofactor evidence="2">
        <name>[4Fe-4S] cluster</name>
        <dbReference type="ChEBI" id="CHEBI:49883"/>
    </cofactor>
</comment>
<evidence type="ECO:0000313" key="11">
    <source>
        <dbReference type="Proteomes" id="UP000620266"/>
    </source>
</evidence>
<dbReference type="Proteomes" id="UP000620266">
    <property type="component" value="Unassembled WGS sequence"/>
</dbReference>
<evidence type="ECO:0000256" key="4">
    <source>
        <dbReference type="ARBA" id="ARBA00022723"/>
    </source>
</evidence>